<evidence type="ECO:0000256" key="8">
    <source>
        <dbReference type="ARBA" id="ARBA00023224"/>
    </source>
</evidence>
<evidence type="ECO:0000256" key="2">
    <source>
        <dbReference type="ARBA" id="ARBA00022475"/>
    </source>
</evidence>
<evidence type="ECO:0000256" key="7">
    <source>
        <dbReference type="ARBA" id="ARBA00023170"/>
    </source>
</evidence>
<feature type="transmembrane region" description="Helical" evidence="9">
    <location>
        <begin position="309"/>
        <end position="336"/>
    </location>
</feature>
<dbReference type="PRINTS" id="PR00237">
    <property type="entry name" value="GPCRRHODOPSN"/>
</dbReference>
<dbReference type="GO" id="GO:0005886">
    <property type="term" value="C:plasma membrane"/>
    <property type="evidence" value="ECO:0007669"/>
    <property type="project" value="UniProtKB-SubCell"/>
</dbReference>
<evidence type="ECO:0000256" key="3">
    <source>
        <dbReference type="ARBA" id="ARBA00022692"/>
    </source>
</evidence>
<feature type="transmembrane region" description="Helical" evidence="9">
    <location>
        <begin position="208"/>
        <end position="232"/>
    </location>
</feature>
<dbReference type="GO" id="GO:0004930">
    <property type="term" value="F:G protein-coupled receptor activity"/>
    <property type="evidence" value="ECO:0007669"/>
    <property type="project" value="UniProtKB-KW"/>
</dbReference>
<dbReference type="GO" id="GO:0043005">
    <property type="term" value="C:neuron projection"/>
    <property type="evidence" value="ECO:0007669"/>
    <property type="project" value="TreeGrafter"/>
</dbReference>
<dbReference type="InterPro" id="IPR000276">
    <property type="entry name" value="GPCR_Rhodpsn"/>
</dbReference>
<evidence type="ECO:0000256" key="1">
    <source>
        <dbReference type="ARBA" id="ARBA00004651"/>
    </source>
</evidence>
<dbReference type="PANTHER" id="PTHR24229">
    <property type="entry name" value="NEUROPEPTIDES RECEPTOR"/>
    <property type="match status" value="1"/>
</dbReference>
<keyword evidence="2" id="KW-1003">Cell membrane</keyword>
<protein>
    <submittedName>
        <fullName evidence="11">G_PROTEIN_RECEP_F1_2 domain-containing protein</fullName>
    </submittedName>
</protein>
<keyword evidence="8" id="KW-0807">Transducer</keyword>
<dbReference type="PROSITE" id="PS50262">
    <property type="entry name" value="G_PROTEIN_RECEP_F1_2"/>
    <property type="match status" value="1"/>
</dbReference>
<keyword evidence="7" id="KW-0675">Receptor</keyword>
<feature type="domain" description="G-protein coupled receptors family 1 profile" evidence="10">
    <location>
        <begin position="21"/>
        <end position="333"/>
    </location>
</feature>
<evidence type="ECO:0000313" key="11">
    <source>
        <dbReference type="WBParaSite" id="maker-PairedContig_3246-snap-gene-0.5-mRNA-1"/>
    </source>
</evidence>
<dbReference type="STRING" id="6293.A0A1I8EMP5"/>
<dbReference type="InterPro" id="IPR017452">
    <property type="entry name" value="GPCR_Rhodpsn_7TM"/>
</dbReference>
<dbReference type="SUPFAM" id="SSF81321">
    <property type="entry name" value="Family A G protein-coupled receptor-like"/>
    <property type="match status" value="1"/>
</dbReference>
<organism evidence="11">
    <name type="scientific">Wuchereria bancrofti</name>
    <dbReference type="NCBI Taxonomy" id="6293"/>
    <lineage>
        <taxon>Eukaryota</taxon>
        <taxon>Metazoa</taxon>
        <taxon>Ecdysozoa</taxon>
        <taxon>Nematoda</taxon>
        <taxon>Chromadorea</taxon>
        <taxon>Rhabditida</taxon>
        <taxon>Spirurina</taxon>
        <taxon>Spiruromorpha</taxon>
        <taxon>Filarioidea</taxon>
        <taxon>Onchocercidae</taxon>
        <taxon>Wuchereria</taxon>
    </lineage>
</organism>
<keyword evidence="6 9" id="KW-0472">Membrane</keyword>
<dbReference type="CDD" id="cd00637">
    <property type="entry name" value="7tm_classA_rhodopsin-like"/>
    <property type="match status" value="1"/>
</dbReference>
<dbReference type="AlphaFoldDB" id="A0A1I8EMP5"/>
<keyword evidence="4 9" id="KW-1133">Transmembrane helix</keyword>
<comment type="subcellular location">
    <subcellularLocation>
        <location evidence="1">Cell membrane</location>
        <topology evidence="1">Multi-pass membrane protein</topology>
    </subcellularLocation>
</comment>
<evidence type="ECO:0000256" key="9">
    <source>
        <dbReference type="SAM" id="Phobius"/>
    </source>
</evidence>
<feature type="transmembrane region" description="Helical" evidence="9">
    <location>
        <begin position="6"/>
        <end position="30"/>
    </location>
</feature>
<feature type="transmembrane region" description="Helical" evidence="9">
    <location>
        <begin position="159"/>
        <end position="180"/>
    </location>
</feature>
<dbReference type="Gene3D" id="1.20.1070.10">
    <property type="entry name" value="Rhodopsin 7-helix transmembrane proteins"/>
    <property type="match status" value="1"/>
</dbReference>
<dbReference type="PANTHER" id="PTHR24229:SF40">
    <property type="entry name" value="ALLATOSTATIN C RECEPTOR 1-RELATED"/>
    <property type="match status" value="1"/>
</dbReference>
<keyword evidence="5" id="KW-0297">G-protein coupled receptor</keyword>
<dbReference type="WBParaSite" id="maker-PairedContig_3246-snap-gene-0.5-mRNA-1">
    <property type="protein sequence ID" value="maker-PairedContig_3246-snap-gene-0.5-mRNA-1"/>
    <property type="gene ID" value="maker-PairedContig_3246-snap-gene-0.5"/>
</dbReference>
<name>A0A1I8EMP5_WUCBA</name>
<sequence length="387" mass="45703">MWQSYALWAIYLITMKIGIIGNLWVICSVIRNIRPQTHSWLRRPSDCLRSHIFALALVDFIVVCSLALRIVYIWDESLTFGKWKSSDDICGNMINVKKRDSKKKIPNQLLNFEEIWNCRGLYFIEQLSKMISMFCIACISIGRCITIRKPFNNQIRKHFYRGFPTITFFLCFPILIPIVFTMKTIDVTSDRWDCRISNDSAWNRLTGLLVGACFILLVMLISANYAEIVRYVHRNFSRRKARQSESSNSKHYQLSEPRYVREMTSSIIRVAVFHIICWLPFCFIVMIPTETCSLVLISIRTISRIDEHAWVLWILILANWLTYLNSALNWIFYVVLNRDLRELIRSNTKRRRRSAMTNYYSSSNLMNRYSRQRLDRSLSIHVLAENL</sequence>
<accession>A0A1I8EMP5</accession>
<feature type="transmembrane region" description="Helical" evidence="9">
    <location>
        <begin position="51"/>
        <end position="74"/>
    </location>
</feature>
<dbReference type="Pfam" id="PF00001">
    <property type="entry name" value="7tm_1"/>
    <property type="match status" value="1"/>
</dbReference>
<feature type="transmembrane region" description="Helical" evidence="9">
    <location>
        <begin position="130"/>
        <end position="147"/>
    </location>
</feature>
<evidence type="ECO:0000256" key="5">
    <source>
        <dbReference type="ARBA" id="ARBA00023040"/>
    </source>
</evidence>
<dbReference type="GO" id="GO:0042277">
    <property type="term" value="F:peptide binding"/>
    <property type="evidence" value="ECO:0007669"/>
    <property type="project" value="TreeGrafter"/>
</dbReference>
<reference evidence="11" key="1">
    <citation type="submission" date="2016-11" db="UniProtKB">
        <authorList>
            <consortium name="WormBaseParasite"/>
        </authorList>
    </citation>
    <scope>IDENTIFICATION</scope>
    <source>
        <strain evidence="11">pt0022</strain>
    </source>
</reference>
<evidence type="ECO:0000256" key="6">
    <source>
        <dbReference type="ARBA" id="ARBA00023136"/>
    </source>
</evidence>
<feature type="transmembrane region" description="Helical" evidence="9">
    <location>
        <begin position="267"/>
        <end position="289"/>
    </location>
</feature>
<keyword evidence="3 9" id="KW-0812">Transmembrane</keyword>
<proteinExistence type="predicted"/>
<evidence type="ECO:0000259" key="10">
    <source>
        <dbReference type="PROSITE" id="PS50262"/>
    </source>
</evidence>
<evidence type="ECO:0000256" key="4">
    <source>
        <dbReference type="ARBA" id="ARBA00022989"/>
    </source>
</evidence>